<protein>
    <submittedName>
        <fullName evidence="1">DUF1802 family protein</fullName>
    </submittedName>
</protein>
<evidence type="ECO:0000313" key="1">
    <source>
        <dbReference type="EMBL" id="MFD2613580.1"/>
    </source>
</evidence>
<reference evidence="2" key="1">
    <citation type="journal article" date="2019" name="Int. J. Syst. Evol. Microbiol.">
        <title>The Global Catalogue of Microorganisms (GCM) 10K type strain sequencing project: providing services to taxonomists for standard genome sequencing and annotation.</title>
        <authorList>
            <consortium name="The Broad Institute Genomics Platform"/>
            <consortium name="The Broad Institute Genome Sequencing Center for Infectious Disease"/>
            <person name="Wu L."/>
            <person name="Ma J."/>
        </authorList>
    </citation>
    <scope>NUCLEOTIDE SEQUENCE [LARGE SCALE GENOMIC DNA]</scope>
    <source>
        <strain evidence="2">KCTC 3950</strain>
    </source>
</reference>
<name>A0ABW5PGF0_9BACL</name>
<accession>A0ABW5PGF0</accession>
<dbReference type="RefSeq" id="WP_377603604.1">
    <property type="nucleotide sequence ID" value="NZ_JBHUME010000008.1"/>
</dbReference>
<sequence length="194" mass="22340">MASESMALKEWAVITKALLEGEQAVILRKGGIEEETKHFEVKSSSFFLYPTYEHQKSEWVREPYHGKINDTLLQWDRTGNTVTIVGYAEVVEDIEIYQEEVLHKAGPFHIGTEEFAEGRLKWKKNQPLHLLVLRVYRLEKPVTVPVIPDYLGCRSWVQVQEDLAAAGGKKIPVLSDAEFHQMYREIKARLAETE</sequence>
<dbReference type="EMBL" id="JBHUME010000008">
    <property type="protein sequence ID" value="MFD2613580.1"/>
    <property type="molecule type" value="Genomic_DNA"/>
</dbReference>
<comment type="caution">
    <text evidence="1">The sequence shown here is derived from an EMBL/GenBank/DDBJ whole genome shotgun (WGS) entry which is preliminary data.</text>
</comment>
<dbReference type="Proteomes" id="UP001597541">
    <property type="component" value="Unassembled WGS sequence"/>
</dbReference>
<dbReference type="Pfam" id="PF08819">
    <property type="entry name" value="DUF1802"/>
    <property type="match status" value="1"/>
</dbReference>
<organism evidence="1 2">
    <name type="scientific">Paenibacillus gansuensis</name>
    <dbReference type="NCBI Taxonomy" id="306542"/>
    <lineage>
        <taxon>Bacteria</taxon>
        <taxon>Bacillati</taxon>
        <taxon>Bacillota</taxon>
        <taxon>Bacilli</taxon>
        <taxon>Bacillales</taxon>
        <taxon>Paenibacillaceae</taxon>
        <taxon>Paenibacillus</taxon>
    </lineage>
</organism>
<evidence type="ECO:0000313" key="2">
    <source>
        <dbReference type="Proteomes" id="UP001597541"/>
    </source>
</evidence>
<dbReference type="InterPro" id="IPR014923">
    <property type="entry name" value="DUF1802"/>
</dbReference>
<keyword evidence="2" id="KW-1185">Reference proteome</keyword>
<gene>
    <name evidence="1" type="ORF">ACFSUF_14200</name>
</gene>
<proteinExistence type="predicted"/>